<evidence type="ECO:0000256" key="1">
    <source>
        <dbReference type="SAM" id="MobiDB-lite"/>
    </source>
</evidence>
<reference evidence="2 3" key="1">
    <citation type="journal article" date="2014" name="Genome Announc.">
        <title>Draft Genome Sequence of Bacillus alcalophilus AV1934, a Classic Alkaliphile Isolated from Human Feces in 1934.</title>
        <authorList>
            <person name="Attie O."/>
            <person name="Jayaprakash A."/>
            <person name="Shah H."/>
            <person name="Paulsen I.T."/>
            <person name="Morino M."/>
            <person name="Takahashi Y."/>
            <person name="Narumi I."/>
            <person name="Sachidanandam R."/>
            <person name="Satoh K."/>
            <person name="Ito M."/>
            <person name="Krulwich T.A."/>
        </authorList>
    </citation>
    <scope>NUCLEOTIDE SEQUENCE [LARGE SCALE GENOMIC DNA]</scope>
    <source>
        <strain evidence="2 3">AV1934</strain>
    </source>
</reference>
<feature type="non-terminal residue" evidence="2">
    <location>
        <position position="111"/>
    </location>
</feature>
<comment type="caution">
    <text evidence="2">The sequence shown here is derived from an EMBL/GenBank/DDBJ whole genome shotgun (WGS) entry which is preliminary data.</text>
</comment>
<dbReference type="AlphaFoldDB" id="A0A094WKH0"/>
<protein>
    <submittedName>
        <fullName evidence="2">Uncharacterized protein</fullName>
    </submittedName>
</protein>
<evidence type="ECO:0000313" key="3">
    <source>
        <dbReference type="Proteomes" id="UP000002754"/>
    </source>
</evidence>
<name>A0A094WKH0_ALKAL</name>
<dbReference type="EMBL" id="ALPT02000032">
    <property type="protein sequence ID" value="KGA97341.1"/>
    <property type="molecule type" value="Genomic_DNA"/>
</dbReference>
<dbReference type="Proteomes" id="UP000002754">
    <property type="component" value="Unassembled WGS sequence"/>
</dbReference>
<gene>
    <name evidence="2" type="ORF">BALCAV_0211085</name>
</gene>
<accession>A0A094WKH0</accession>
<feature type="region of interest" description="Disordered" evidence="1">
    <location>
        <begin position="73"/>
        <end position="111"/>
    </location>
</feature>
<dbReference type="RefSeq" id="WP_040323862.1">
    <property type="nucleotide sequence ID" value="NZ_ALPT02000032.1"/>
</dbReference>
<sequence>MNVRHAKQVEEMIGKKVRIYISGKKIERVLRSDSQGLYIRFEKERVSVRPDESTLNVLSFLALSPKNAAAIEKLRKSRETKTEQKQEESNKEDSGEEQSEKRVDSNVISFR</sequence>
<proteinExistence type="predicted"/>
<organism evidence="2 3">
    <name type="scientific">Alkalihalobacillus alcalophilus ATCC 27647 = CGMCC 1.3604</name>
    <dbReference type="NCBI Taxonomy" id="1218173"/>
    <lineage>
        <taxon>Bacteria</taxon>
        <taxon>Bacillati</taxon>
        <taxon>Bacillota</taxon>
        <taxon>Bacilli</taxon>
        <taxon>Bacillales</taxon>
        <taxon>Bacillaceae</taxon>
        <taxon>Alkalihalobacillus</taxon>
    </lineage>
</organism>
<feature type="compositionally biased region" description="Basic and acidic residues" evidence="1">
    <location>
        <begin position="73"/>
        <end position="104"/>
    </location>
</feature>
<keyword evidence="3" id="KW-1185">Reference proteome</keyword>
<evidence type="ECO:0000313" key="2">
    <source>
        <dbReference type="EMBL" id="KGA97341.1"/>
    </source>
</evidence>